<sequence>MKPNRPGSSCQIAEARRSLEIVMQSAAQQSSPNCPPQVSASPHPLCGRHFRVASYVAWTQEARKHGANASSPREPCQLSDTPARPMRICDVAFT</sequence>
<dbReference type="Proteomes" id="UP000799424">
    <property type="component" value="Unassembled WGS sequence"/>
</dbReference>
<dbReference type="AlphaFoldDB" id="A0A6A6ZNV3"/>
<name>A0A6A6ZNV3_9PLEO</name>
<evidence type="ECO:0000313" key="1">
    <source>
        <dbReference type="EMBL" id="KAF2822463.1"/>
    </source>
</evidence>
<organism evidence="1 2">
    <name type="scientific">Ophiobolus disseminans</name>
    <dbReference type="NCBI Taxonomy" id="1469910"/>
    <lineage>
        <taxon>Eukaryota</taxon>
        <taxon>Fungi</taxon>
        <taxon>Dikarya</taxon>
        <taxon>Ascomycota</taxon>
        <taxon>Pezizomycotina</taxon>
        <taxon>Dothideomycetes</taxon>
        <taxon>Pleosporomycetidae</taxon>
        <taxon>Pleosporales</taxon>
        <taxon>Pleosporineae</taxon>
        <taxon>Phaeosphaeriaceae</taxon>
        <taxon>Ophiobolus</taxon>
    </lineage>
</organism>
<proteinExistence type="predicted"/>
<gene>
    <name evidence="1" type="ORF">CC86DRAFT_372968</name>
</gene>
<dbReference type="EMBL" id="MU006234">
    <property type="protein sequence ID" value="KAF2822463.1"/>
    <property type="molecule type" value="Genomic_DNA"/>
</dbReference>
<reference evidence="1" key="1">
    <citation type="journal article" date="2020" name="Stud. Mycol.">
        <title>101 Dothideomycetes genomes: a test case for predicting lifestyles and emergence of pathogens.</title>
        <authorList>
            <person name="Haridas S."/>
            <person name="Albert R."/>
            <person name="Binder M."/>
            <person name="Bloem J."/>
            <person name="Labutti K."/>
            <person name="Salamov A."/>
            <person name="Andreopoulos B."/>
            <person name="Baker S."/>
            <person name="Barry K."/>
            <person name="Bills G."/>
            <person name="Bluhm B."/>
            <person name="Cannon C."/>
            <person name="Castanera R."/>
            <person name="Culley D."/>
            <person name="Daum C."/>
            <person name="Ezra D."/>
            <person name="Gonzalez J."/>
            <person name="Henrissat B."/>
            <person name="Kuo A."/>
            <person name="Liang C."/>
            <person name="Lipzen A."/>
            <person name="Lutzoni F."/>
            <person name="Magnuson J."/>
            <person name="Mondo S."/>
            <person name="Nolan M."/>
            <person name="Ohm R."/>
            <person name="Pangilinan J."/>
            <person name="Park H.-J."/>
            <person name="Ramirez L."/>
            <person name="Alfaro M."/>
            <person name="Sun H."/>
            <person name="Tritt A."/>
            <person name="Yoshinaga Y."/>
            <person name="Zwiers L.-H."/>
            <person name="Turgeon B."/>
            <person name="Goodwin S."/>
            <person name="Spatafora J."/>
            <person name="Crous P."/>
            <person name="Grigoriev I."/>
        </authorList>
    </citation>
    <scope>NUCLEOTIDE SEQUENCE</scope>
    <source>
        <strain evidence="1">CBS 113818</strain>
    </source>
</reference>
<evidence type="ECO:0000313" key="2">
    <source>
        <dbReference type="Proteomes" id="UP000799424"/>
    </source>
</evidence>
<accession>A0A6A6ZNV3</accession>
<protein>
    <submittedName>
        <fullName evidence="1">Uncharacterized protein</fullName>
    </submittedName>
</protein>
<keyword evidence="2" id="KW-1185">Reference proteome</keyword>